<keyword evidence="7" id="KW-0539">Nucleus</keyword>
<dbReference type="RefSeq" id="XP_043170562.1">
    <property type="nucleotide sequence ID" value="XM_043314627.1"/>
</dbReference>
<protein>
    <recommendedName>
        <fullName evidence="8">Xylanolytic transcriptional activator regulatory domain-containing protein</fullName>
    </recommendedName>
</protein>
<keyword evidence="6" id="KW-0804">Transcription</keyword>
<dbReference type="SMART" id="SM00906">
    <property type="entry name" value="Fungal_trans"/>
    <property type="match status" value="1"/>
</dbReference>
<dbReference type="GO" id="GO:0008270">
    <property type="term" value="F:zinc ion binding"/>
    <property type="evidence" value="ECO:0007669"/>
    <property type="project" value="InterPro"/>
</dbReference>
<organism evidence="9 10">
    <name type="scientific">Alternaria atra</name>
    <dbReference type="NCBI Taxonomy" id="119953"/>
    <lineage>
        <taxon>Eukaryota</taxon>
        <taxon>Fungi</taxon>
        <taxon>Dikarya</taxon>
        <taxon>Ascomycota</taxon>
        <taxon>Pezizomycotina</taxon>
        <taxon>Dothideomycetes</taxon>
        <taxon>Pleosporomycetidae</taxon>
        <taxon>Pleosporales</taxon>
        <taxon>Pleosporineae</taxon>
        <taxon>Pleosporaceae</taxon>
        <taxon>Alternaria</taxon>
        <taxon>Alternaria sect. Ulocladioides</taxon>
    </lineage>
</organism>
<evidence type="ECO:0000313" key="10">
    <source>
        <dbReference type="Proteomes" id="UP000676310"/>
    </source>
</evidence>
<evidence type="ECO:0000259" key="8">
    <source>
        <dbReference type="SMART" id="SM00906"/>
    </source>
</evidence>
<gene>
    <name evidence="9" type="ORF">ALTATR162_LOCUS7001</name>
</gene>
<dbReference type="PANTHER" id="PTHR31668">
    <property type="entry name" value="GLUCOSE TRANSPORT TRANSCRIPTION REGULATOR RGT1-RELATED-RELATED"/>
    <property type="match status" value="1"/>
</dbReference>
<evidence type="ECO:0000256" key="7">
    <source>
        <dbReference type="ARBA" id="ARBA00023242"/>
    </source>
</evidence>
<dbReference type="CDD" id="cd12148">
    <property type="entry name" value="fungal_TF_MHR"/>
    <property type="match status" value="1"/>
</dbReference>
<keyword evidence="4" id="KW-0805">Transcription regulation</keyword>
<reference evidence="9" key="1">
    <citation type="submission" date="2021-05" db="EMBL/GenBank/DDBJ databases">
        <authorList>
            <person name="Stam R."/>
        </authorList>
    </citation>
    <scope>NUCLEOTIDE SEQUENCE</scope>
    <source>
        <strain evidence="9">CS162</strain>
    </source>
</reference>
<feature type="domain" description="Xylanolytic transcriptional activator regulatory" evidence="8">
    <location>
        <begin position="71"/>
        <end position="142"/>
    </location>
</feature>
<keyword evidence="2" id="KW-0479">Metal-binding</keyword>
<comment type="subcellular location">
    <subcellularLocation>
        <location evidence="1">Nucleus</location>
    </subcellularLocation>
</comment>
<evidence type="ECO:0000256" key="4">
    <source>
        <dbReference type="ARBA" id="ARBA00023015"/>
    </source>
</evidence>
<sequence>MIQANHKPLVNVLPRQEMAHMPNVGIGQVLLEESVHVRQGYDHRENPTHMSVLTSWFYSGCYFGLARENTAWTYLRDATTQAQLLGMHDEETYKHDPLDTSRKRVLYWLLFIAERTYALHKHRPISLYPTIYPPLLDEVPSDRPIAVGLEVMINMFKIIDDTFINLWNRVHNTHASAAWITQVQTQLSEAVPAHLECTEVQGIQIRITQQWLRSQAWQLSVCQGLVSSVSNDNSLTYKYPIEIARDLLTQTGHQST</sequence>
<evidence type="ECO:0000256" key="3">
    <source>
        <dbReference type="ARBA" id="ARBA00022833"/>
    </source>
</evidence>
<keyword evidence="10" id="KW-1185">Reference proteome</keyword>
<proteinExistence type="predicted"/>
<dbReference type="GO" id="GO:0003677">
    <property type="term" value="F:DNA binding"/>
    <property type="evidence" value="ECO:0007669"/>
    <property type="project" value="UniProtKB-KW"/>
</dbReference>
<dbReference type="GO" id="GO:0006351">
    <property type="term" value="P:DNA-templated transcription"/>
    <property type="evidence" value="ECO:0007669"/>
    <property type="project" value="InterPro"/>
</dbReference>
<evidence type="ECO:0000256" key="2">
    <source>
        <dbReference type="ARBA" id="ARBA00022723"/>
    </source>
</evidence>
<keyword evidence="3" id="KW-0862">Zinc</keyword>
<evidence type="ECO:0000256" key="5">
    <source>
        <dbReference type="ARBA" id="ARBA00023125"/>
    </source>
</evidence>
<dbReference type="InterPro" id="IPR007219">
    <property type="entry name" value="XnlR_reg_dom"/>
</dbReference>
<dbReference type="PANTHER" id="PTHR31668:SF18">
    <property type="entry name" value="MALTOSE FERMENTATION REGULATORY PROTEIN MAL13-RELATED"/>
    <property type="match status" value="1"/>
</dbReference>
<dbReference type="GeneID" id="67018954"/>
<dbReference type="OrthoDB" id="4132249at2759"/>
<keyword evidence="5" id="KW-0238">DNA-binding</keyword>
<dbReference type="AlphaFoldDB" id="A0A8J2N340"/>
<evidence type="ECO:0000313" key="9">
    <source>
        <dbReference type="EMBL" id="CAG5169112.1"/>
    </source>
</evidence>
<evidence type="ECO:0000256" key="1">
    <source>
        <dbReference type="ARBA" id="ARBA00004123"/>
    </source>
</evidence>
<dbReference type="Proteomes" id="UP000676310">
    <property type="component" value="Unassembled WGS sequence"/>
</dbReference>
<name>A0A8J2N340_9PLEO</name>
<dbReference type="GO" id="GO:0005634">
    <property type="term" value="C:nucleus"/>
    <property type="evidence" value="ECO:0007669"/>
    <property type="project" value="UniProtKB-SubCell"/>
</dbReference>
<comment type="caution">
    <text evidence="9">The sequence shown here is derived from an EMBL/GenBank/DDBJ whole genome shotgun (WGS) entry which is preliminary data.</text>
</comment>
<accession>A0A8J2N340</accession>
<evidence type="ECO:0000256" key="6">
    <source>
        <dbReference type="ARBA" id="ARBA00023163"/>
    </source>
</evidence>
<dbReference type="InterPro" id="IPR050797">
    <property type="entry name" value="Carb_Metab_Trans_Reg"/>
</dbReference>
<dbReference type="EMBL" id="CAJRGZ010000020">
    <property type="protein sequence ID" value="CAG5169112.1"/>
    <property type="molecule type" value="Genomic_DNA"/>
</dbReference>